<evidence type="ECO:0008006" key="5">
    <source>
        <dbReference type="Google" id="ProtNLM"/>
    </source>
</evidence>
<accession>A0A8S1E8J0</accession>
<proteinExistence type="predicted"/>
<evidence type="ECO:0000313" key="4">
    <source>
        <dbReference type="Proteomes" id="UP000494206"/>
    </source>
</evidence>
<gene>
    <name evidence="3" type="ORF">CBOVIS_LOCUS1450</name>
</gene>
<reference evidence="3 4" key="1">
    <citation type="submission" date="2020-04" db="EMBL/GenBank/DDBJ databases">
        <authorList>
            <person name="Laetsch R D."/>
            <person name="Stevens L."/>
            <person name="Kumar S."/>
            <person name="Blaxter L. M."/>
        </authorList>
    </citation>
    <scope>NUCLEOTIDE SEQUENCE [LARGE SCALE GENOMIC DNA]</scope>
</reference>
<evidence type="ECO:0000256" key="1">
    <source>
        <dbReference type="SAM" id="Phobius"/>
    </source>
</evidence>
<keyword evidence="1" id="KW-0472">Membrane</keyword>
<protein>
    <recommendedName>
        <fullName evidence="5">DUF19 domain-containing protein</fullName>
    </recommendedName>
</protein>
<feature type="chain" id="PRO_5035841972" description="DUF19 domain-containing protein" evidence="2">
    <location>
        <begin position="23"/>
        <end position="251"/>
    </location>
</feature>
<feature type="signal peptide" evidence="2">
    <location>
        <begin position="1"/>
        <end position="22"/>
    </location>
</feature>
<dbReference type="AlphaFoldDB" id="A0A8S1E8J0"/>
<keyword evidence="1" id="KW-0812">Transmembrane</keyword>
<name>A0A8S1E8J0_9PELO</name>
<dbReference type="OrthoDB" id="5804005at2759"/>
<keyword evidence="4" id="KW-1185">Reference proteome</keyword>
<dbReference type="PANTHER" id="PTHR35014:SF1">
    <property type="entry name" value="INFECTION RESPONSE PROTEIN"/>
    <property type="match status" value="1"/>
</dbReference>
<keyword evidence="2" id="KW-0732">Signal</keyword>
<sequence length="251" mass="28279">MLIPVILLVAQIGAQMIPGSNSYISSTDNLDPLVPNRCVNRNLLYSCYVSYLQKYGYSPDGGYLPSFMVLSEQMRSMNLQNICRDFDDLTNCLGTSIDECVNFNTFVIFTNRIRPEMEATLYLENHAFFEFACGKGKQLFFENLDCLQRSFAVVPLSNRMLQCGQGKINYNDASACPQTIETVSCVRRQLFDACGESAGVAACGAASNMERRLQFLNAACLTELDMRCSSFSKLVYVPFLLLIVFYFFSYQ</sequence>
<evidence type="ECO:0000313" key="3">
    <source>
        <dbReference type="EMBL" id="CAB3398138.1"/>
    </source>
</evidence>
<feature type="transmembrane region" description="Helical" evidence="1">
    <location>
        <begin position="230"/>
        <end position="248"/>
    </location>
</feature>
<comment type="caution">
    <text evidence="3">The sequence shown here is derived from an EMBL/GenBank/DDBJ whole genome shotgun (WGS) entry which is preliminary data.</text>
</comment>
<dbReference type="PANTHER" id="PTHR35014">
    <property type="entry name" value="INFECTION RESPONSE PROTEIN-RELATED"/>
    <property type="match status" value="1"/>
</dbReference>
<dbReference type="Proteomes" id="UP000494206">
    <property type="component" value="Unassembled WGS sequence"/>
</dbReference>
<keyword evidence="1" id="KW-1133">Transmembrane helix</keyword>
<dbReference type="EMBL" id="CADEPM010000001">
    <property type="protein sequence ID" value="CAB3398138.1"/>
    <property type="molecule type" value="Genomic_DNA"/>
</dbReference>
<evidence type="ECO:0000256" key="2">
    <source>
        <dbReference type="SAM" id="SignalP"/>
    </source>
</evidence>
<organism evidence="3 4">
    <name type="scientific">Caenorhabditis bovis</name>
    <dbReference type="NCBI Taxonomy" id="2654633"/>
    <lineage>
        <taxon>Eukaryota</taxon>
        <taxon>Metazoa</taxon>
        <taxon>Ecdysozoa</taxon>
        <taxon>Nematoda</taxon>
        <taxon>Chromadorea</taxon>
        <taxon>Rhabditida</taxon>
        <taxon>Rhabditina</taxon>
        <taxon>Rhabditomorpha</taxon>
        <taxon>Rhabditoidea</taxon>
        <taxon>Rhabditidae</taxon>
        <taxon>Peloderinae</taxon>
        <taxon>Caenorhabditis</taxon>
    </lineage>
</organism>